<name>A0A7W6DAF1_9HYPH</name>
<gene>
    <name evidence="2" type="ORF">GGQ64_002872</name>
</gene>
<evidence type="ECO:0000256" key="1">
    <source>
        <dbReference type="SAM" id="MobiDB-lite"/>
    </source>
</evidence>
<feature type="region of interest" description="Disordered" evidence="1">
    <location>
        <begin position="36"/>
        <end position="61"/>
    </location>
</feature>
<proteinExistence type="predicted"/>
<evidence type="ECO:0000313" key="2">
    <source>
        <dbReference type="EMBL" id="MBB3977666.1"/>
    </source>
</evidence>
<accession>A0A7W6DAF1</accession>
<protein>
    <recommendedName>
        <fullName evidence="4">Sulfurtransferase</fullName>
    </recommendedName>
</protein>
<dbReference type="AlphaFoldDB" id="A0A7W6DAF1"/>
<keyword evidence="3" id="KW-1185">Reference proteome</keyword>
<evidence type="ECO:0008006" key="4">
    <source>
        <dbReference type="Google" id="ProtNLM"/>
    </source>
</evidence>
<dbReference type="Proteomes" id="UP000574761">
    <property type="component" value="Unassembled WGS sequence"/>
</dbReference>
<sequence>MPLQIPGPLVKTDWLASHLDGSDLIVLDGSFTMPSVQPEARGLEDETPVETGLASDGEAKA</sequence>
<reference evidence="2 3" key="1">
    <citation type="submission" date="2020-08" db="EMBL/GenBank/DDBJ databases">
        <title>Genomic Encyclopedia of Type Strains, Phase IV (KMG-IV): sequencing the most valuable type-strain genomes for metagenomic binning, comparative biology and taxonomic classification.</title>
        <authorList>
            <person name="Goeker M."/>
        </authorList>
    </citation>
    <scope>NUCLEOTIDE SEQUENCE [LARGE SCALE GENOMIC DNA]</scope>
    <source>
        <strain evidence="2 3">DSM 100211</strain>
    </source>
</reference>
<evidence type="ECO:0000313" key="3">
    <source>
        <dbReference type="Proteomes" id="UP000574761"/>
    </source>
</evidence>
<dbReference type="EMBL" id="JACIEE010000005">
    <property type="protein sequence ID" value="MBB3977666.1"/>
    <property type="molecule type" value="Genomic_DNA"/>
</dbReference>
<comment type="caution">
    <text evidence="2">The sequence shown here is derived from an EMBL/GenBank/DDBJ whole genome shotgun (WGS) entry which is preliminary data.</text>
</comment>
<dbReference type="RefSeq" id="WP_183805304.1">
    <property type="nucleotide sequence ID" value="NZ_JACIEE010000005.1"/>
</dbReference>
<organism evidence="2 3">
    <name type="scientific">Mycoplana azooxidifex</name>
    <dbReference type="NCBI Taxonomy" id="1636188"/>
    <lineage>
        <taxon>Bacteria</taxon>
        <taxon>Pseudomonadati</taxon>
        <taxon>Pseudomonadota</taxon>
        <taxon>Alphaproteobacteria</taxon>
        <taxon>Hyphomicrobiales</taxon>
        <taxon>Rhizobiaceae</taxon>
        <taxon>Mycoplana</taxon>
    </lineage>
</organism>